<evidence type="ECO:0008006" key="4">
    <source>
        <dbReference type="Google" id="ProtNLM"/>
    </source>
</evidence>
<feature type="compositionally biased region" description="Pro residues" evidence="1">
    <location>
        <begin position="430"/>
        <end position="441"/>
    </location>
</feature>
<accession>A0A836C451</accession>
<feature type="compositionally biased region" description="Gly residues" evidence="1">
    <location>
        <begin position="529"/>
        <end position="547"/>
    </location>
</feature>
<feature type="compositionally biased region" description="Gly residues" evidence="1">
    <location>
        <begin position="554"/>
        <end position="568"/>
    </location>
</feature>
<feature type="region of interest" description="Disordered" evidence="1">
    <location>
        <begin position="363"/>
        <end position="619"/>
    </location>
</feature>
<dbReference type="OrthoDB" id="552522at2759"/>
<feature type="compositionally biased region" description="Low complexity" evidence="1">
    <location>
        <begin position="108"/>
        <end position="120"/>
    </location>
</feature>
<feature type="compositionally biased region" description="Low complexity" evidence="1">
    <location>
        <begin position="890"/>
        <end position="904"/>
    </location>
</feature>
<feature type="region of interest" description="Disordered" evidence="1">
    <location>
        <begin position="212"/>
        <end position="246"/>
    </location>
</feature>
<comment type="caution">
    <text evidence="2">The sequence shown here is derived from an EMBL/GenBank/DDBJ whole genome shotgun (WGS) entry which is preliminary data.</text>
</comment>
<feature type="region of interest" description="Disordered" evidence="1">
    <location>
        <begin position="854"/>
        <end position="1084"/>
    </location>
</feature>
<dbReference type="AlphaFoldDB" id="A0A836C451"/>
<gene>
    <name evidence="2" type="ORF">HYH03_003643</name>
</gene>
<feature type="compositionally biased region" description="Low complexity" evidence="1">
    <location>
        <begin position="127"/>
        <end position="143"/>
    </location>
</feature>
<feature type="compositionally biased region" description="Gly residues" evidence="1">
    <location>
        <begin position="390"/>
        <end position="403"/>
    </location>
</feature>
<evidence type="ECO:0000313" key="2">
    <source>
        <dbReference type="EMBL" id="KAG2498384.1"/>
    </source>
</evidence>
<name>A0A836C451_9CHLO</name>
<evidence type="ECO:0000256" key="1">
    <source>
        <dbReference type="SAM" id="MobiDB-lite"/>
    </source>
</evidence>
<dbReference type="CDD" id="cd00590">
    <property type="entry name" value="RRM_SF"/>
    <property type="match status" value="1"/>
</dbReference>
<feature type="compositionally biased region" description="Gly residues" evidence="1">
    <location>
        <begin position="1046"/>
        <end position="1058"/>
    </location>
</feature>
<proteinExistence type="predicted"/>
<dbReference type="Proteomes" id="UP000612055">
    <property type="component" value="Unassembled WGS sequence"/>
</dbReference>
<feature type="compositionally biased region" description="Pro residues" evidence="1">
    <location>
        <begin position="598"/>
        <end position="615"/>
    </location>
</feature>
<dbReference type="EMBL" id="JAEHOE010000010">
    <property type="protein sequence ID" value="KAG2498384.1"/>
    <property type="molecule type" value="Genomic_DNA"/>
</dbReference>
<feature type="region of interest" description="Disordered" evidence="1">
    <location>
        <begin position="104"/>
        <end position="153"/>
    </location>
</feature>
<feature type="compositionally biased region" description="Polar residues" evidence="1">
    <location>
        <begin position="871"/>
        <end position="887"/>
    </location>
</feature>
<feature type="compositionally biased region" description="Low complexity" evidence="1">
    <location>
        <begin position="331"/>
        <end position="341"/>
    </location>
</feature>
<feature type="compositionally biased region" description="Gly residues" evidence="1">
    <location>
        <begin position="992"/>
        <end position="1037"/>
    </location>
</feature>
<feature type="compositionally biased region" description="Pro residues" evidence="1">
    <location>
        <begin position="472"/>
        <end position="483"/>
    </location>
</feature>
<organism evidence="2 3">
    <name type="scientific">Edaphochlamys debaryana</name>
    <dbReference type="NCBI Taxonomy" id="47281"/>
    <lineage>
        <taxon>Eukaryota</taxon>
        <taxon>Viridiplantae</taxon>
        <taxon>Chlorophyta</taxon>
        <taxon>core chlorophytes</taxon>
        <taxon>Chlorophyceae</taxon>
        <taxon>CS clade</taxon>
        <taxon>Chlamydomonadales</taxon>
        <taxon>Chlamydomonadales incertae sedis</taxon>
        <taxon>Edaphochlamys</taxon>
    </lineage>
</organism>
<protein>
    <recommendedName>
        <fullName evidence="4">RRM domain-containing protein</fullName>
    </recommendedName>
</protein>
<feature type="compositionally biased region" description="Low complexity" evidence="1">
    <location>
        <begin position="490"/>
        <end position="508"/>
    </location>
</feature>
<feature type="region of interest" description="Disordered" evidence="1">
    <location>
        <begin position="267"/>
        <end position="345"/>
    </location>
</feature>
<feature type="compositionally biased region" description="Gly residues" evidence="1">
    <location>
        <begin position="1069"/>
        <end position="1084"/>
    </location>
</feature>
<evidence type="ECO:0000313" key="3">
    <source>
        <dbReference type="Proteomes" id="UP000612055"/>
    </source>
</evidence>
<sequence>MAPVALEHHLFVNKIPPRLPKESVEAALLTQLKARLSALNVSKCSVIPQNSLKNKGYGFITLDGSPSPSDLDAIANQLNNKLQVGCRTLGVRVCTDCHHALLSEEDGSASGTSPDSSSPDSSPPNEPGGSDSAVADGASASDAELPDPAGLPDEDVLVHAALPAPRRALHGPAGARKGPPADDDGFRRACLLVGAAEELAVELAKRPGQVSRRRRSMGCRPMADGVGVALKGQRGGRAASMDGGSTETRAMLRPAEPRIGLAAVVVPEEDGSPVPERPAVADPDGGGGRVAQPRSHPLDLGALTEGDADSPLPHSLDEECPAPVPARAEAGLPGPGSSPSPDACVLDSFISLPLELPGAEAAGAEADSMLAGGSHTVRVPPPPPPPQAGHGRGASQGGRGGLGNAPPPPPPPQQHAHAHSHGPHALHSQAPPPPPPPPPHAHTPASGRSPPHPGGPGSGSLARNSRGAYGGTPPPPPPPPPPLSHHHAAHSSPAQHTSGPSGPYSSGGARRSLAESDYASPRQGAGQSWNGGGGGNCRSGMGQGGGMAAEQGAGMFGMRGGSYPGGGAAQTANHPSQPPHASHHAHSHSQPQNHAHRQPPPPFGQPPPPPPPPPAHSAFNTAAGAAASRLAMAPGSAAPGQGFLHHQPPPPLPCSAASAGVTVDARCLQAAGLGAFRMELGSSGPSEPLGMKGVVQADSAPPGLAPPWRASLDLELSRLDRRSLDLSRRPPPLDPTDPRVAHLLACSASSRGHGLMLPHSSAGTLVVGSLPAESFLGLSAAMAAARGSSCGAVARGDLSGQGMGMGGASCMTDFGGFAGEMEEEDEDFGSDSAELNPLDLEPMIMQLLENEDDDYVAPGSGFTSGLGPNRHGSSLASGQHLSSQPQVSFPAGLGASLGHSLGPGQSAGEGQGQGLFPMQSHPRGNRPGPGFQGLRGPREGRDRTAAFGKGPNGPWPGSRSKSANSGGFLAASANGGAPGPTHGVVGSPAGAGPHGGRGGGSWVRGGAGRNGGAGGGGQQPVGRLGGAARGSGGGPGIPGRQWASRGGAGGSNGSGGNGYRFPDPRGAEMGAGAGPSGFGMRGGM</sequence>
<keyword evidence="3" id="KW-1185">Reference proteome</keyword>
<reference evidence="2" key="1">
    <citation type="journal article" date="2020" name="bioRxiv">
        <title>Comparative genomics of Chlamydomonas.</title>
        <authorList>
            <person name="Craig R.J."/>
            <person name="Hasan A.R."/>
            <person name="Ness R.W."/>
            <person name="Keightley P.D."/>
        </authorList>
    </citation>
    <scope>NUCLEOTIDE SEQUENCE</scope>
    <source>
        <strain evidence="2">CCAP 11/70</strain>
    </source>
</reference>